<comment type="caution">
    <text evidence="1">The sequence shown here is derived from an EMBL/GenBank/DDBJ whole genome shotgun (WGS) entry which is preliminary data.</text>
</comment>
<protein>
    <submittedName>
        <fullName evidence="1">Uncharacterized protein</fullName>
    </submittedName>
</protein>
<dbReference type="AlphaFoldDB" id="A0A5S5ASK1"/>
<organism evidence="1 2">
    <name type="scientific">Thermosediminibacter litoriperuensis</name>
    <dbReference type="NCBI Taxonomy" id="291989"/>
    <lineage>
        <taxon>Bacteria</taxon>
        <taxon>Bacillati</taxon>
        <taxon>Bacillota</taxon>
        <taxon>Clostridia</taxon>
        <taxon>Thermosediminibacterales</taxon>
        <taxon>Thermosediminibacteraceae</taxon>
        <taxon>Thermosediminibacter</taxon>
    </lineage>
</organism>
<reference evidence="1 2" key="1">
    <citation type="submission" date="2019-07" db="EMBL/GenBank/DDBJ databases">
        <title>Genomic Encyclopedia of Type Strains, Phase I: the one thousand microbial genomes (KMG-I) project.</title>
        <authorList>
            <person name="Kyrpides N."/>
        </authorList>
    </citation>
    <scope>NUCLEOTIDE SEQUENCE [LARGE SCALE GENOMIC DNA]</scope>
    <source>
        <strain evidence="1 2">DSM 16647</strain>
    </source>
</reference>
<keyword evidence="2" id="KW-1185">Reference proteome</keyword>
<dbReference type="Proteomes" id="UP000322294">
    <property type="component" value="Unassembled WGS sequence"/>
</dbReference>
<dbReference type="EMBL" id="VNHO01000010">
    <property type="protein sequence ID" value="TYP55434.1"/>
    <property type="molecule type" value="Genomic_DNA"/>
</dbReference>
<accession>A0A5S5ASK1</accession>
<proteinExistence type="predicted"/>
<evidence type="ECO:0000313" key="2">
    <source>
        <dbReference type="Proteomes" id="UP000322294"/>
    </source>
</evidence>
<gene>
    <name evidence="1" type="ORF">LZ11_01149</name>
</gene>
<evidence type="ECO:0000313" key="1">
    <source>
        <dbReference type="EMBL" id="TYP55434.1"/>
    </source>
</evidence>
<name>A0A5S5ASK1_9FIRM</name>
<sequence>MIVQNVSKMVFSVPITGRYFYLNFDQDLDFLKFCGILFQFDYYWHIICKTNILEY</sequence>